<feature type="compositionally biased region" description="Low complexity" evidence="1">
    <location>
        <begin position="2668"/>
        <end position="2680"/>
    </location>
</feature>
<feature type="compositionally biased region" description="Basic residues" evidence="1">
    <location>
        <begin position="2587"/>
        <end position="2596"/>
    </location>
</feature>
<feature type="compositionally biased region" description="Low complexity" evidence="1">
    <location>
        <begin position="2178"/>
        <end position="2196"/>
    </location>
</feature>
<dbReference type="PANTHER" id="PTHR15572">
    <property type="entry name" value="GLIOMA TUMOR SUPPRESSOR CANDIDATE REGION GENE 1"/>
    <property type="match status" value="1"/>
</dbReference>
<feature type="compositionally biased region" description="Polar residues" evidence="1">
    <location>
        <begin position="947"/>
        <end position="964"/>
    </location>
</feature>
<feature type="compositionally biased region" description="Polar residues" evidence="1">
    <location>
        <begin position="1647"/>
        <end position="1657"/>
    </location>
</feature>
<feature type="region of interest" description="Disordered" evidence="1">
    <location>
        <begin position="52"/>
        <end position="79"/>
    </location>
</feature>
<feature type="region of interest" description="Disordered" evidence="1">
    <location>
        <begin position="2178"/>
        <end position="2201"/>
    </location>
</feature>
<dbReference type="InParanoid" id="A0A067R7R8"/>
<feature type="compositionally biased region" description="Polar residues" evidence="1">
    <location>
        <begin position="525"/>
        <end position="534"/>
    </location>
</feature>
<dbReference type="InterPro" id="IPR015671">
    <property type="entry name" value="GSCR1_dom"/>
</dbReference>
<feature type="compositionally biased region" description="Polar residues" evidence="1">
    <location>
        <begin position="383"/>
        <end position="393"/>
    </location>
</feature>
<reference evidence="3 4" key="1">
    <citation type="journal article" date="2014" name="Nat. Commun.">
        <title>Molecular traces of alternative social organization in a termite genome.</title>
        <authorList>
            <person name="Terrapon N."/>
            <person name="Li C."/>
            <person name="Robertson H.M."/>
            <person name="Ji L."/>
            <person name="Meng X."/>
            <person name="Booth W."/>
            <person name="Chen Z."/>
            <person name="Childers C.P."/>
            <person name="Glastad K.M."/>
            <person name="Gokhale K."/>
            <person name="Gowin J."/>
            <person name="Gronenberg W."/>
            <person name="Hermansen R.A."/>
            <person name="Hu H."/>
            <person name="Hunt B.G."/>
            <person name="Huylmans A.K."/>
            <person name="Khalil S.M."/>
            <person name="Mitchell R.D."/>
            <person name="Munoz-Torres M.C."/>
            <person name="Mustard J.A."/>
            <person name="Pan H."/>
            <person name="Reese J.T."/>
            <person name="Scharf M.E."/>
            <person name="Sun F."/>
            <person name="Vogel H."/>
            <person name="Xiao J."/>
            <person name="Yang W."/>
            <person name="Yang Z."/>
            <person name="Yang Z."/>
            <person name="Zhou J."/>
            <person name="Zhu J."/>
            <person name="Brent C.S."/>
            <person name="Elsik C.G."/>
            <person name="Goodisman M.A."/>
            <person name="Liberles D.A."/>
            <person name="Roe R.M."/>
            <person name="Vargo E.L."/>
            <person name="Vilcinskas A."/>
            <person name="Wang J."/>
            <person name="Bornberg-Bauer E."/>
            <person name="Korb J."/>
            <person name="Zhang G."/>
            <person name="Liebig J."/>
        </authorList>
    </citation>
    <scope>NUCLEOTIDE SEQUENCE [LARGE SCALE GENOMIC DNA]</scope>
    <source>
        <tissue evidence="3">Whole organism</tissue>
    </source>
</reference>
<dbReference type="GO" id="GO:0016514">
    <property type="term" value="C:SWI/SNF complex"/>
    <property type="evidence" value="ECO:0007669"/>
    <property type="project" value="TreeGrafter"/>
</dbReference>
<dbReference type="OrthoDB" id="2556847at2759"/>
<evidence type="ECO:0000313" key="4">
    <source>
        <dbReference type="Proteomes" id="UP000027135"/>
    </source>
</evidence>
<feature type="compositionally biased region" description="Low complexity" evidence="1">
    <location>
        <begin position="836"/>
        <end position="850"/>
    </location>
</feature>
<feature type="region of interest" description="Disordered" evidence="1">
    <location>
        <begin position="809"/>
        <end position="850"/>
    </location>
</feature>
<feature type="region of interest" description="Disordered" evidence="1">
    <location>
        <begin position="947"/>
        <end position="984"/>
    </location>
</feature>
<evidence type="ECO:0000259" key="2">
    <source>
        <dbReference type="Pfam" id="PF15249"/>
    </source>
</evidence>
<feature type="region of interest" description="Disordered" evidence="1">
    <location>
        <begin position="1148"/>
        <end position="1182"/>
    </location>
</feature>
<dbReference type="eggNOG" id="ENOG502S0NW">
    <property type="taxonomic scope" value="Eukaryota"/>
</dbReference>
<feature type="compositionally biased region" description="Pro residues" evidence="1">
    <location>
        <begin position="623"/>
        <end position="634"/>
    </location>
</feature>
<evidence type="ECO:0000256" key="1">
    <source>
        <dbReference type="SAM" id="MobiDB-lite"/>
    </source>
</evidence>
<sequence length="2728" mass="284300">MDDGSQKLLDVIDDPSALESFLGLSAAAAGEVIQSSSRTTLESLVDSLQQGLLDPSTTAGGGGTSARHASTGNPQTAPAGSLLLTQHQLQQLQQFQAGNATGRPQGQAVTFTLPPHSNAGPVVSSSASVVTSSSCIPVSTHHFVLTPFHHTGGGTTPQSHHPPHPITLINSPGQQGSGTLVSASASQPSTSFIYTPASSASSSLSTSGGISTTGLQIGNPNIAIGHGGTILATSAAGLHVGGTVPSTGMPMIGSTVGNTSMQALASNSAAGGSIFGASILPAPNSSTGGGVLVGPSGTTVFTPALTTNAISSPGSPFSVPTRSPAPHAPPTPSPSPLPLRSPASVPSHHPPSPAPSPYHSQLQSPQQQQQQQGSAANTPYILSASSTHPTPTNLLKEHYGNLQPHGVSNSQTPTSFVLSTASTNFKNVYNMQQPSSQPSVVVLPQQRSTMSGSNTNTSPSPAQSPYSNLQSPVAQQNTAMLNHHLVQHLGNNSVAPTRSPAPGGTQTGGTMTPGGALTPAPSPSPQTRTAASPVIRSTTPQPAVIHQTLPTGLALPGAGQFPVMPPGSTAMLQGNHQLVQIIHHQTSAPQSSAFPGHTQIITTGPGGSVPLQQSGTTAGGPKPKQPPQILPKPPSGQSTSGSHAKISANSRSNANTQHQGLHTSHHTTASAAQVVIGQANPSAVIPTAQAGTLLLNQVIPGLGAGGPVLVQPNPSGGVQLILRSPTSGTQTTVPPQSCQQNQQGKSPTPHQQPMFISGAATAQLLQSTGRQQMQQVLRLFTSQGPMQLQQIQTPSGPTLIAVPSGQTLSFQHLGPQAPPQHTQIPPQPPQGPRSCAAQHQPSTSPQQSATSIIPAVQLHQSNIRPSLNVGVPTSGTGCTPQHNVSVIGGHTMSLSTTNNVTPSIIHQNHHQVQPPVGAMVPQSQQDATPSQQNATYPIMRHNTPVLQTQHHQCTGTNTDQTSILALSPKKKPKKKKKKKKDEEPKLDLANIMKLSGIGDDEDLALYDTEEPQISAASQSPAPLEMNTQHSPVSQPQSAQQQSQLITQLRSPPQIPLQNATGGTASLRLAVEDGHVVLHHTPTDSQQSAANILLQNLPSAVGQQHHSVATAQNQLSALLASGNCGSTPTTTSGASNHVVLSQLLQTSPSGLPPHLISTSTNTSTTRSTNSASPSPQLSTSTNILHPQSQERFTVLQQQGGKSGFLKDGFSSPEMTNSSISQLTTSIAGKVDSILTNSTPGTFSIQAKCPGTMGCSSFRDGFVQPGSNKVDSSINTCQKASPTPSPSLILSSHDNATNLLLAKSPHQHTCHQEVTLKPPQDMQKHSSATTQTELIHSSIHLGPKQHDPVPFISAPKAGSDAGTTFLGLHPFSNIHGLVSTTAGSIPLVTAPVMTSGGGSFGGEQLLIAHHGGMSVLAAPQLIQCLQQAQNTATPGIINMPQLHLAHSAISKAIGQGLAFNTPTGTILIGGSPESFSTAVNNQHKPSIMTATNNTTTKLLPQQSSVLLQHLNTGTASTVRRCSSDSSNSNISIGSPPPIGGGSTGGTTAVIGLINQPVVNQSTSATSASSGARKNQQSIETQTISLGIPSTTSLQTAFLDSIVHTHPNFVKLVQSSTTAVLSGKKKKQKQPRTSKILPVVSSSNIIVNRECNSTGTSTDPVKSPLQERNFGKPNTVCQGTQHITRTTGNDASYVTASPFTLMQQSVQVSAVSCNTSNTNSIPPLTSICPVVQNTPTNILCQVGSTATSTATTMATHQSVMSKVAANLSVQTGTADVSTSSGHLHLPPSTSKPGMQHHCVASQTVSMQQPQSGMVPHLVPIPPGGSTISGGMTQATSVGMQSIIQKVQTIQLTPQNQKRLKAVQIQIQSVTSKRILTAVDQAALHRLYDEQQHILLTGKIVPTIPGQHALGVPLNPDAIPSTVDGKLKSQVEVEISTANTHLTNLLRQQLAVPHQSTQMPVRYQHQVGNQIIPLTPANLQQKPVPSSSVATTTTTASTVTTRASISVQCGTHLSPSDSLVQQPAGLATQTLPKLSVVQPMLQTTGMPTTPVSSTQHSKSTGQPSSCEKGTSPLQVQVGTQTALPCIESSSSCSPHLSVATSACSGKLSPGVTPSVSASSTNKLSPMSGQQLFSPGKVQPIFVASTASTKVQQSFSPSGSSKPSSQPAVLGCKVLASGGKPQAVVAPVSPSGSTSSRSSPAMATVPSGTSATIVMGGMTVVGSGKRPAVATSPIRSIFSRSDLIEQQLKTDQGGACMPDTCTPFQSTSDACKRLIRYHVFNEQLLSQQDLEKADEFFEATAKHLLDKFRQMMNKYRYLLLMESMREVNTSELMMIDRMFVAEEHGLLERLKEEERRAKEELVVPAEQQPSSPSPAEVLSTVKTEPGLPTPGGTTGDGLREVRVLVRDVMKNESIKRELEEERKFTIVKRERLDSPASNKDLHQAYDEWEEIQKELAVYCGPNNISAAASTGNSTLTHAVKVEEQETPLQPTDHLHLSTVGGIKTECVSVALDLKHAEAEGKVQPQSDNVDAVHKLPPAGSLGTKARSGACGPRDEGGGLEEEVNRTLCGKDGVGEKRKEFCDTSVDGMTSVGHRKKRHKHGYSPQQNECADDEDDDINAQVQCAINSILNLQRSEDGFDIRPSATTPSSEMGVDEGLDCEDTRQYPHAERTESAASSSKPCSGSANEMVRARHKRNSATCKTVDQQVVNHHEDSGVGNTDSALDEAVRSILTS</sequence>
<feature type="compositionally biased region" description="Basic residues" evidence="1">
    <location>
        <begin position="968"/>
        <end position="979"/>
    </location>
</feature>
<proteinExistence type="predicted"/>
<feature type="compositionally biased region" description="Low complexity" evidence="1">
    <location>
        <begin position="2357"/>
        <end position="2372"/>
    </location>
</feature>
<dbReference type="InterPro" id="IPR052438">
    <property type="entry name" value="Chromatin_remod/trans_coact"/>
</dbReference>
<gene>
    <name evidence="3" type="ORF">L798_10595</name>
</gene>
<feature type="compositionally biased region" description="Low complexity" evidence="1">
    <location>
        <begin position="1028"/>
        <end position="1043"/>
    </location>
</feature>
<feature type="region of interest" description="Disordered" evidence="1">
    <location>
        <begin position="443"/>
        <end position="471"/>
    </location>
</feature>
<feature type="compositionally biased region" description="Polar residues" evidence="1">
    <location>
        <begin position="306"/>
        <end position="315"/>
    </location>
</feature>
<feature type="compositionally biased region" description="Polar residues" evidence="1">
    <location>
        <begin position="638"/>
        <end position="668"/>
    </location>
</feature>
<feature type="compositionally biased region" description="Polar residues" evidence="1">
    <location>
        <begin position="1772"/>
        <end position="1789"/>
    </location>
</feature>
<feature type="compositionally biased region" description="Basic and acidic residues" evidence="1">
    <location>
        <begin position="2655"/>
        <end position="2667"/>
    </location>
</feature>
<feature type="compositionally biased region" description="Polar residues" evidence="1">
    <location>
        <begin position="1265"/>
        <end position="1278"/>
    </location>
</feature>
<feature type="domain" description="GLTSCR protein conserved" evidence="2">
    <location>
        <begin position="2246"/>
        <end position="2347"/>
    </location>
</feature>
<organism evidence="3 4">
    <name type="scientific">Zootermopsis nevadensis</name>
    <name type="common">Dampwood termite</name>
    <dbReference type="NCBI Taxonomy" id="136037"/>
    <lineage>
        <taxon>Eukaryota</taxon>
        <taxon>Metazoa</taxon>
        <taxon>Ecdysozoa</taxon>
        <taxon>Arthropoda</taxon>
        <taxon>Hexapoda</taxon>
        <taxon>Insecta</taxon>
        <taxon>Pterygota</taxon>
        <taxon>Neoptera</taxon>
        <taxon>Polyneoptera</taxon>
        <taxon>Dictyoptera</taxon>
        <taxon>Blattodea</taxon>
        <taxon>Blattoidea</taxon>
        <taxon>Termitoidae</taxon>
        <taxon>Termopsidae</taxon>
        <taxon>Zootermopsis</taxon>
    </lineage>
</organism>
<protein>
    <submittedName>
        <fullName evidence="3">Glioma tumor suppressor candidate region gene 1 protein</fullName>
    </submittedName>
</protein>
<feature type="compositionally biased region" description="Polar residues" evidence="1">
    <location>
        <begin position="725"/>
        <end position="751"/>
    </location>
</feature>
<keyword evidence="4" id="KW-1185">Reference proteome</keyword>
<feature type="region of interest" description="Disordered" evidence="1">
    <location>
        <begin position="2631"/>
        <end position="2698"/>
    </location>
</feature>
<feature type="region of interest" description="Disordered" evidence="1">
    <location>
        <begin position="725"/>
        <end position="753"/>
    </location>
</feature>
<feature type="region of interest" description="Disordered" evidence="1">
    <location>
        <begin position="1647"/>
        <end position="1680"/>
    </location>
</feature>
<dbReference type="PANTHER" id="PTHR15572:SF0">
    <property type="entry name" value="GLUTAMINE-RICH PROTEIN-RELATED"/>
    <property type="match status" value="1"/>
</dbReference>
<feature type="region of interest" description="Disordered" evidence="1">
    <location>
        <begin position="491"/>
        <end position="534"/>
    </location>
</feature>
<feature type="region of interest" description="Disordered" evidence="1">
    <location>
        <begin position="2040"/>
        <end position="2067"/>
    </location>
</feature>
<feature type="region of interest" description="Disordered" evidence="1">
    <location>
        <begin position="1012"/>
        <end position="1045"/>
    </location>
</feature>
<feature type="region of interest" description="Disordered" evidence="1">
    <location>
        <begin position="2356"/>
        <end position="2392"/>
    </location>
</feature>
<feature type="compositionally biased region" description="Low complexity" evidence="1">
    <location>
        <begin position="1521"/>
        <end position="1531"/>
    </location>
</feature>
<dbReference type="GO" id="GO:0045893">
    <property type="term" value="P:positive regulation of DNA-templated transcription"/>
    <property type="evidence" value="ECO:0007669"/>
    <property type="project" value="TreeGrafter"/>
</dbReference>
<evidence type="ECO:0000313" key="3">
    <source>
        <dbReference type="EMBL" id="KDR15529.1"/>
    </source>
</evidence>
<feature type="region of interest" description="Disordered" evidence="1">
    <location>
        <begin position="2587"/>
        <end position="2606"/>
    </location>
</feature>
<feature type="region of interest" description="Disordered" evidence="1">
    <location>
        <begin position="1772"/>
        <end position="1792"/>
    </location>
</feature>
<name>A0A067R7R8_ZOONE</name>
<feature type="compositionally biased region" description="Pro residues" evidence="1">
    <location>
        <begin position="326"/>
        <end position="339"/>
    </location>
</feature>
<feature type="compositionally biased region" description="Polar residues" evidence="1">
    <location>
        <begin position="2107"/>
        <end position="2126"/>
    </location>
</feature>
<feature type="compositionally biased region" description="Polar residues" evidence="1">
    <location>
        <begin position="168"/>
        <end position="182"/>
    </location>
</feature>
<dbReference type="STRING" id="136037.A0A067R7R8"/>
<feature type="compositionally biased region" description="Low complexity" evidence="1">
    <location>
        <begin position="357"/>
        <end position="372"/>
    </location>
</feature>
<feature type="region of interest" description="Disordered" evidence="1">
    <location>
        <begin position="306"/>
        <end position="414"/>
    </location>
</feature>
<feature type="region of interest" description="Disordered" evidence="1">
    <location>
        <begin position="2106"/>
        <end position="2126"/>
    </location>
</feature>
<feature type="region of interest" description="Disordered" evidence="1">
    <location>
        <begin position="587"/>
        <end position="668"/>
    </location>
</feature>
<feature type="region of interest" description="Disordered" evidence="1">
    <location>
        <begin position="2532"/>
        <end position="2557"/>
    </location>
</feature>
<feature type="region of interest" description="Disordered" evidence="1">
    <location>
        <begin position="1515"/>
        <end position="1544"/>
    </location>
</feature>
<feature type="region of interest" description="Disordered" evidence="1">
    <location>
        <begin position="1265"/>
        <end position="1286"/>
    </location>
</feature>
<dbReference type="EMBL" id="KK852822">
    <property type="protein sequence ID" value="KDR15529.1"/>
    <property type="molecule type" value="Genomic_DNA"/>
</dbReference>
<accession>A0A067R7R8</accession>
<dbReference type="Pfam" id="PF15249">
    <property type="entry name" value="GLTSCR1"/>
    <property type="match status" value="1"/>
</dbReference>
<dbReference type="OMA" id="GFPQMLM"/>
<feature type="compositionally biased region" description="Low complexity" evidence="1">
    <location>
        <begin position="1156"/>
        <end position="1174"/>
    </location>
</feature>
<dbReference type="Proteomes" id="UP000027135">
    <property type="component" value="Unassembled WGS sequence"/>
</dbReference>
<feature type="region of interest" description="Disordered" evidence="1">
    <location>
        <begin position="152"/>
        <end position="182"/>
    </location>
</feature>